<sequence length="811" mass="88849">MLRAVVTNRWSAPSLQSLDDIPLHRKTVIVIGASSGLGLEAARHFVRLGAAHVVLGVRSEARGQAAKRNILESVNGNVAQACKIEVRLIDLASFASVRQFAQGVTKDLDRIDIAVLNAGISKTELNITQDGWEENNQVNALAPTLLSLLLLPKMRESAAADWKPRLSIVGSRAYQSVPNNAAWLDADKILENLNKDQELAGFGGRYAVSKLLVMFAMREIAQVATSPDGSPSVVVNLLNPGACVSDLTRDVQGWPQKAALAAFQYTLCKTTEEGSRTLVFGSAYGEKSHGKWIQNNHVEDGPRAVWNPGAGLGAEFSTCLIQLSVHGQRQAFYLATSLCPLHLESQLCHDLGAMVGVKSSKGCATCLRRSIKCDEQRPSCSQCRRGGRACPGYERVMAFIDEGVKLRERNPTQRRSGSRRRPSPRVKDEQSPESQFDLAHRRPCISSQASTPEKELRAPLNVPSPRAEQGQIVASFVSAMFPLGIASLQMSLLGTWLWHIPPRLGRNAALDHASLAVAMAYFGRTTRNDAVVAGAERAYAMALQTLSVMLGTKDMQFEPEVLCATMLLGQYESFSGTGYAWIRHAGGAGRLMRLRGARRSYESAFEYSMFLACRGTIISQALASETPCFLDEKSWQSIPDGLIEFPLLPSDAHLYHSIFCQYAAIPGTVCQELERWYNTYISFQGGRKTPALLNKKSDSADESPFTDAYVYYDTISASNITACYAYQILLQREVDALLPGTYARENLELAQSICKSVDYLSNAGYCGTQTMRLTLPIAQSVLPAKYQPWITSKIAQLSQGLNETTLLSSFQ</sequence>
<keyword evidence="2" id="KW-1185">Reference proteome</keyword>
<dbReference type="EMBL" id="JANAKD010000050">
    <property type="protein sequence ID" value="KAJ3498452.1"/>
    <property type="molecule type" value="Genomic_DNA"/>
</dbReference>
<evidence type="ECO:0000313" key="2">
    <source>
        <dbReference type="Proteomes" id="UP001148737"/>
    </source>
</evidence>
<reference evidence="1" key="1">
    <citation type="submission" date="2022-07" db="EMBL/GenBank/DDBJ databases">
        <title>Genome Sequence of Lecanicillium saksenae.</title>
        <authorList>
            <person name="Buettner E."/>
        </authorList>
    </citation>
    <scope>NUCLEOTIDE SEQUENCE</scope>
    <source>
        <strain evidence="1">VT-O1</strain>
    </source>
</reference>
<organism evidence="1 2">
    <name type="scientific">Lecanicillium saksenae</name>
    <dbReference type="NCBI Taxonomy" id="468837"/>
    <lineage>
        <taxon>Eukaryota</taxon>
        <taxon>Fungi</taxon>
        <taxon>Dikarya</taxon>
        <taxon>Ascomycota</taxon>
        <taxon>Pezizomycotina</taxon>
        <taxon>Sordariomycetes</taxon>
        <taxon>Hypocreomycetidae</taxon>
        <taxon>Hypocreales</taxon>
        <taxon>Cordycipitaceae</taxon>
        <taxon>Lecanicillium</taxon>
    </lineage>
</organism>
<comment type="caution">
    <text evidence="1">The sequence shown here is derived from an EMBL/GenBank/DDBJ whole genome shotgun (WGS) entry which is preliminary data.</text>
</comment>
<protein>
    <submittedName>
        <fullName evidence="1">Uncharacterized protein</fullName>
    </submittedName>
</protein>
<proteinExistence type="predicted"/>
<dbReference type="Proteomes" id="UP001148737">
    <property type="component" value="Unassembled WGS sequence"/>
</dbReference>
<accession>A0ACC1R4M9</accession>
<gene>
    <name evidence="1" type="ORF">NLG97_g1119</name>
</gene>
<evidence type="ECO:0000313" key="1">
    <source>
        <dbReference type="EMBL" id="KAJ3498452.1"/>
    </source>
</evidence>
<name>A0ACC1R4M9_9HYPO</name>